<dbReference type="Pfam" id="PF00685">
    <property type="entry name" value="Sulfotransfer_1"/>
    <property type="match status" value="1"/>
</dbReference>
<dbReference type="AlphaFoldDB" id="A0A9Q1BQ61"/>
<dbReference type="InterPro" id="IPR052654">
    <property type="entry name" value="CS_Sulfotransferase"/>
</dbReference>
<dbReference type="GO" id="GO:0050659">
    <property type="term" value="F:N-acetylgalactosamine 4-sulfate 6-O-sulfotransferase activity"/>
    <property type="evidence" value="ECO:0007669"/>
    <property type="project" value="TreeGrafter"/>
</dbReference>
<organism evidence="4 5">
    <name type="scientific">Holothuria leucospilota</name>
    <name type="common">Black long sea cucumber</name>
    <name type="synonym">Mertensiothuria leucospilota</name>
    <dbReference type="NCBI Taxonomy" id="206669"/>
    <lineage>
        <taxon>Eukaryota</taxon>
        <taxon>Metazoa</taxon>
        <taxon>Echinodermata</taxon>
        <taxon>Eleutherozoa</taxon>
        <taxon>Echinozoa</taxon>
        <taxon>Holothuroidea</taxon>
        <taxon>Aspidochirotacea</taxon>
        <taxon>Aspidochirotida</taxon>
        <taxon>Holothuriidae</taxon>
        <taxon>Holothuria</taxon>
    </lineage>
</organism>
<dbReference type="InterPro" id="IPR027417">
    <property type="entry name" value="P-loop_NTPase"/>
</dbReference>
<evidence type="ECO:0000313" key="5">
    <source>
        <dbReference type="Proteomes" id="UP001152320"/>
    </source>
</evidence>
<dbReference type="GO" id="GO:0019319">
    <property type="term" value="P:hexose biosynthetic process"/>
    <property type="evidence" value="ECO:0007669"/>
    <property type="project" value="TreeGrafter"/>
</dbReference>
<feature type="region of interest" description="Disordered" evidence="1">
    <location>
        <begin position="91"/>
        <end position="126"/>
    </location>
</feature>
<sequence>MVLYQTMGRRRQIKVLLLLCVSPFLLMIYNHLRPSKTPLNLSRDPQHGAIFDSKFEKGRKQKYLKNNRTVDLEQVQSVETNSGITSSIKVQNVKKATHQDVSESKYSPTVSAFNKKSPADDVQTSSFSPKVKLRTEHRKSRFGFRGEDVVVWETGDKGTLHRVTPKTSEVDPFWTYRKLHPIHKNVRFLANASHVKDPPGGRRLTPLERLNRRNISTKEKIDEWKAFDDHLMHRAATKAINWDQDWLENFAGKGMIDLMDLTIVGKGVIPMRVKAFKVKPSMVGTSLQNLKTKIKKELLRMETMQPSEPVSYDRSNLPVELYNLAPYLLDKIPHKFSSNTKSPCWENTEAGFRLFCLPYFYLIGAPKSATTDLWSKIMFHPDVVKTFDKEPQFWTRGNLVRGLMRYCSNFMPLIKAITRNEHTMSSYISGDGTASNFWERRRSQMLYGRQPDGPPYFTADLIRAIQPNARIIVIIREPSSRLYSEYLDLDSFWPLFKSPEDFHVRIENVIDNFNKCLETHHVASCASNYYQPRIQIGMYSVHIREWLKRFPTEQVHIIRTEDWAQDAVSELQEVFKFLSLSEISKETIDQFSQKKRMNERKPRNKRIGGMLPETRELLTSFYQPFNEDLAKLLQNEKYLWKKEET</sequence>
<dbReference type="Proteomes" id="UP001152320">
    <property type="component" value="Chromosome 13"/>
</dbReference>
<protein>
    <submittedName>
        <fullName evidence="4">Carbohydrate sulfotransferase 15</fullName>
    </submittedName>
</protein>
<evidence type="ECO:0000256" key="2">
    <source>
        <dbReference type="SAM" id="Phobius"/>
    </source>
</evidence>
<proteinExistence type="predicted"/>
<keyword evidence="2" id="KW-0472">Membrane</keyword>
<keyword evidence="2" id="KW-0812">Transmembrane</keyword>
<name>A0A9Q1BQ61_HOLLE</name>
<feature type="domain" description="Sulfotransferase" evidence="3">
    <location>
        <begin position="464"/>
        <end position="595"/>
    </location>
</feature>
<evidence type="ECO:0000313" key="4">
    <source>
        <dbReference type="EMBL" id="KAJ8030761.1"/>
    </source>
</evidence>
<keyword evidence="2" id="KW-1133">Transmembrane helix</keyword>
<dbReference type="InterPro" id="IPR000863">
    <property type="entry name" value="Sulfotransferase_dom"/>
</dbReference>
<comment type="caution">
    <text evidence="4">The sequence shown here is derived from an EMBL/GenBank/DDBJ whole genome shotgun (WGS) entry which is preliminary data.</text>
</comment>
<dbReference type="EMBL" id="JAIZAY010000013">
    <property type="protein sequence ID" value="KAJ8030761.1"/>
    <property type="molecule type" value="Genomic_DNA"/>
</dbReference>
<dbReference type="PANTHER" id="PTHR15723:SF0">
    <property type="entry name" value="CARBOHYDRATE SULFOTRANSFERASE 15"/>
    <property type="match status" value="1"/>
</dbReference>
<dbReference type="PANTHER" id="PTHR15723">
    <property type="entry name" value="CARBOHYDRATE SULFOTRANSFERASE 15"/>
    <property type="match status" value="1"/>
</dbReference>
<reference evidence="4" key="1">
    <citation type="submission" date="2021-10" db="EMBL/GenBank/DDBJ databases">
        <title>Tropical sea cucumber genome reveals ecological adaptation and Cuvierian tubules defense mechanism.</title>
        <authorList>
            <person name="Chen T."/>
        </authorList>
    </citation>
    <scope>NUCLEOTIDE SEQUENCE</scope>
    <source>
        <strain evidence="4">Nanhai2018</strain>
        <tissue evidence="4">Muscle</tissue>
    </source>
</reference>
<feature type="transmembrane region" description="Helical" evidence="2">
    <location>
        <begin position="12"/>
        <end position="32"/>
    </location>
</feature>
<dbReference type="Gene3D" id="3.40.50.300">
    <property type="entry name" value="P-loop containing nucleotide triphosphate hydrolases"/>
    <property type="match status" value="1"/>
</dbReference>
<dbReference type="SUPFAM" id="SSF52540">
    <property type="entry name" value="P-loop containing nucleoside triphosphate hydrolases"/>
    <property type="match status" value="1"/>
</dbReference>
<evidence type="ECO:0000256" key="1">
    <source>
        <dbReference type="SAM" id="MobiDB-lite"/>
    </source>
</evidence>
<gene>
    <name evidence="4" type="ORF">HOLleu_27257</name>
</gene>
<dbReference type="OrthoDB" id="8068875at2759"/>
<evidence type="ECO:0000259" key="3">
    <source>
        <dbReference type="Pfam" id="PF00685"/>
    </source>
</evidence>
<keyword evidence="5" id="KW-1185">Reference proteome</keyword>
<feature type="compositionally biased region" description="Polar residues" evidence="1">
    <location>
        <begin position="104"/>
        <end position="114"/>
    </location>
</feature>
<accession>A0A9Q1BQ61</accession>